<keyword evidence="15 23" id="KW-0560">Oxidoreductase</keyword>
<feature type="transmembrane region" description="Helical" evidence="24">
    <location>
        <begin position="157"/>
        <end position="183"/>
    </location>
</feature>
<dbReference type="GO" id="GO:0004735">
    <property type="term" value="F:pyrroline-5-carboxylate reductase activity"/>
    <property type="evidence" value="ECO:0007669"/>
    <property type="project" value="UniProtKB-EC"/>
</dbReference>
<keyword evidence="13 23" id="KW-0521">NADP</keyword>
<dbReference type="SUPFAM" id="SSF48179">
    <property type="entry name" value="6-phosphogluconate dehydrogenase C-terminal domain-like"/>
    <property type="match status" value="1"/>
</dbReference>
<comment type="catalytic activity">
    <reaction evidence="21">
        <text>L-proline + NAD(+) = (S)-1-pyrroline-5-carboxylate + NADH + 2 H(+)</text>
        <dbReference type="Rhea" id="RHEA:14105"/>
        <dbReference type="ChEBI" id="CHEBI:15378"/>
        <dbReference type="ChEBI" id="CHEBI:17388"/>
        <dbReference type="ChEBI" id="CHEBI:57540"/>
        <dbReference type="ChEBI" id="CHEBI:57945"/>
        <dbReference type="ChEBI" id="CHEBI:60039"/>
        <dbReference type="EC" id="1.5.1.2"/>
    </reaction>
</comment>
<evidence type="ECO:0000256" key="25">
    <source>
        <dbReference type="SAM" id="MobiDB-lite"/>
    </source>
</evidence>
<dbReference type="Gene3D" id="3.40.50.720">
    <property type="entry name" value="NAD(P)-binding Rossmann-like Domain"/>
    <property type="match status" value="1"/>
</dbReference>
<evidence type="ECO:0000259" key="26">
    <source>
        <dbReference type="Pfam" id="PF03807"/>
    </source>
</evidence>
<feature type="transmembrane region" description="Helical" evidence="24">
    <location>
        <begin position="339"/>
        <end position="356"/>
    </location>
</feature>
<proteinExistence type="inferred from homology"/>
<evidence type="ECO:0000256" key="13">
    <source>
        <dbReference type="ARBA" id="ARBA00022857"/>
    </source>
</evidence>
<dbReference type="NCBIfam" id="TIGR00112">
    <property type="entry name" value="proC"/>
    <property type="match status" value="1"/>
</dbReference>
<dbReference type="SUPFAM" id="SSF51735">
    <property type="entry name" value="NAD(P)-binding Rossmann-fold domains"/>
    <property type="match status" value="1"/>
</dbReference>
<dbReference type="HAMAP" id="MF_01925">
    <property type="entry name" value="P5C_reductase"/>
    <property type="match status" value="1"/>
</dbReference>
<feature type="domain" description="Pyrroline-5-carboxylate reductase dimerisation" evidence="27">
    <location>
        <begin position="761"/>
        <end position="865"/>
    </location>
</feature>
<dbReference type="GO" id="GO:0006506">
    <property type="term" value="P:GPI anchor biosynthetic process"/>
    <property type="evidence" value="ECO:0007669"/>
    <property type="project" value="TreeGrafter"/>
</dbReference>
<keyword evidence="7 23" id="KW-0028">Amino-acid biosynthesis</keyword>
<evidence type="ECO:0000256" key="14">
    <source>
        <dbReference type="ARBA" id="ARBA00022989"/>
    </source>
</evidence>
<evidence type="ECO:0000256" key="4">
    <source>
        <dbReference type="ARBA" id="ARBA00005205"/>
    </source>
</evidence>
<dbReference type="Pfam" id="PF03901">
    <property type="entry name" value="Glyco_transf_22"/>
    <property type="match status" value="1"/>
</dbReference>
<evidence type="ECO:0000256" key="2">
    <source>
        <dbReference type="ARBA" id="ARBA00004477"/>
    </source>
</evidence>
<feature type="transmembrane region" description="Helical" evidence="24">
    <location>
        <begin position="386"/>
        <end position="406"/>
    </location>
</feature>
<sequence length="868" mass="96282">MEIRKRKKAGGDGDGGASANGGGDPDSFSVLSRSPRRIFLFCLAFRVVNALLIQTYFNPDEHWQSLEVAHRTVFGYGYLTWEWKRGIRSYFHPMVFAFLYKFLQVTGLDTPYIMIKAPRLMQSIFSAIGDLYLYKLSDALYGGNVASWSLFCQMSNWFIFFCLNRTFSNCLETVLTIMGLYYWPCIRDSSTDYPVNRKWGLVIAALACAIRPTSAIIWLYVGMLELFLTRNKVKFIMLEVIPIGSLVLGFTCLLDRLMYGSWVIVPLNFLKFNFLSSGGDYYGTHPWHWYFTQGFLVMLFTFTPFSITGIFNSKNQKLSVLILWVLAIYSVLGHKEFRFVLPVLPIALIFSGYAFAQMEVSGSSSTSVTKKKQVPRQNHAKWSPKLRLSVVFLLATNIPMALYMSLFHQRGTEDAMNYLSDEAYKGRVKSILFLMPCHSTPYYSTLHRNIPMQFLDCTPSEEKGQLDESDRFLVNPLGFASELARNWSEPPSHIVLFAPEETKLRDFMIQHSFKEAKKNLLDQNSSGSLLVSTSSMASSDVLPRFFSVFLSQYNSNSFLIPRSYYDHLPRRLPKTVILMGNGGRTWKVAMKSKRILPIPAESFKVGFIGAGKMAESIARGVVASGVLPPNRISTAVHSNLNRRDVFESFGVNVFSTSEEVVKESDVVIFSVKPQVVKKAVTELRSKLSKSKILVSVAAGIKLTDLQEWSGQDRFIRVMPNTPAAVGEAASVMSLGTGATEEDGAIVAKLFGAVGKILKADEKMFDAVTGLSGSGPAYIFLAIEALADGGVAAGLPRELALSLASQTVLGAATMVSKTGKHPGVLKDDVTSPGGTTIAGVHELEKGSFRATLMNAVVAAAKRSRELSQS</sequence>
<evidence type="ECO:0000256" key="22">
    <source>
        <dbReference type="ARBA" id="ARBA00052690"/>
    </source>
</evidence>
<feature type="transmembrane region" description="Helical" evidence="24">
    <location>
        <begin position="199"/>
        <end position="221"/>
    </location>
</feature>
<keyword evidence="19" id="KW-0804">Transcription</keyword>
<dbReference type="InterPro" id="IPR000304">
    <property type="entry name" value="Pyrroline-COOH_reductase"/>
</dbReference>
<feature type="region of interest" description="Disordered" evidence="25">
    <location>
        <begin position="1"/>
        <end position="21"/>
    </location>
</feature>
<comment type="similarity">
    <text evidence="5 23">Belongs to the pyrroline-5-carboxylate reductase family.</text>
</comment>
<feature type="domain" description="Pyrroline-5-carboxylate reductase catalytic N-terminal" evidence="26">
    <location>
        <begin position="604"/>
        <end position="699"/>
    </location>
</feature>
<dbReference type="FunFam" id="1.10.3730.10:FF:000001">
    <property type="entry name" value="Pyrroline-5-carboxylate reductase"/>
    <property type="match status" value="1"/>
</dbReference>
<evidence type="ECO:0000256" key="15">
    <source>
        <dbReference type="ARBA" id="ARBA00023002"/>
    </source>
</evidence>
<gene>
    <name evidence="28" type="ORF">AARE701A_LOCUS15271</name>
</gene>
<evidence type="ECO:0000256" key="6">
    <source>
        <dbReference type="ARBA" id="ARBA00022490"/>
    </source>
</evidence>
<comment type="similarity">
    <text evidence="24">Belongs to the glycosyltransferase 22 family.</text>
</comment>
<evidence type="ECO:0000256" key="7">
    <source>
        <dbReference type="ARBA" id="ARBA00022605"/>
    </source>
</evidence>
<evidence type="ECO:0000259" key="27">
    <source>
        <dbReference type="Pfam" id="PF14748"/>
    </source>
</evidence>
<dbReference type="GO" id="GO:0000026">
    <property type="term" value="F:alpha-1,2-mannosyltransferase activity"/>
    <property type="evidence" value="ECO:0007669"/>
    <property type="project" value="TreeGrafter"/>
</dbReference>
<evidence type="ECO:0000256" key="12">
    <source>
        <dbReference type="ARBA" id="ARBA00022824"/>
    </source>
</evidence>
<dbReference type="EC" id="1.5.1.2" evidence="23"/>
<keyword evidence="11 24" id="KW-0812">Transmembrane</keyword>
<evidence type="ECO:0000256" key="17">
    <source>
        <dbReference type="ARBA" id="ARBA00023125"/>
    </source>
</evidence>
<keyword evidence="9 24" id="KW-0328">Glycosyltransferase</keyword>
<feature type="compositionally biased region" description="Gly residues" evidence="25">
    <location>
        <begin position="12"/>
        <end position="21"/>
    </location>
</feature>
<reference evidence="28" key="1">
    <citation type="submission" date="2021-01" db="EMBL/GenBank/DDBJ databases">
        <authorList>
            <person name="Bezrukov I."/>
        </authorList>
    </citation>
    <scope>NUCLEOTIDE SEQUENCE</scope>
</reference>
<evidence type="ECO:0000256" key="1">
    <source>
        <dbReference type="ARBA" id="ARBA00004123"/>
    </source>
</evidence>
<evidence type="ECO:0000256" key="9">
    <source>
        <dbReference type="ARBA" id="ARBA00022676"/>
    </source>
</evidence>
<dbReference type="GO" id="GO:0005789">
    <property type="term" value="C:endoplasmic reticulum membrane"/>
    <property type="evidence" value="ECO:0007669"/>
    <property type="project" value="UniProtKB-SubCell"/>
</dbReference>
<dbReference type="InterPro" id="IPR015300">
    <property type="entry name" value="DNA-bd_pseudobarrel_sf"/>
</dbReference>
<evidence type="ECO:0000256" key="20">
    <source>
        <dbReference type="ARBA" id="ARBA00023242"/>
    </source>
</evidence>
<dbReference type="Pfam" id="PF03807">
    <property type="entry name" value="F420_oxidored"/>
    <property type="match status" value="1"/>
</dbReference>
<keyword evidence="18 24" id="KW-0472">Membrane</keyword>
<evidence type="ECO:0000256" key="21">
    <source>
        <dbReference type="ARBA" id="ARBA00050547"/>
    </source>
</evidence>
<keyword evidence="14 24" id="KW-1133">Transmembrane helix</keyword>
<dbReference type="InterPro" id="IPR008927">
    <property type="entry name" value="6-PGluconate_DH-like_C_sf"/>
</dbReference>
<dbReference type="InterPro" id="IPR005599">
    <property type="entry name" value="GPI_mannosylTrfase"/>
</dbReference>
<comment type="catalytic activity">
    <reaction evidence="22 23">
        <text>L-proline + NADP(+) = (S)-1-pyrroline-5-carboxylate + NADPH + 2 H(+)</text>
        <dbReference type="Rhea" id="RHEA:14109"/>
        <dbReference type="ChEBI" id="CHEBI:15378"/>
        <dbReference type="ChEBI" id="CHEBI:17388"/>
        <dbReference type="ChEBI" id="CHEBI:57783"/>
        <dbReference type="ChEBI" id="CHEBI:58349"/>
        <dbReference type="ChEBI" id="CHEBI:60039"/>
        <dbReference type="EC" id="1.5.1.2"/>
    </reaction>
</comment>
<keyword evidence="16" id="KW-0805">Transcription regulation</keyword>
<evidence type="ECO:0000256" key="18">
    <source>
        <dbReference type="ARBA" id="ARBA00023136"/>
    </source>
</evidence>
<keyword evidence="29" id="KW-1185">Reference proteome</keyword>
<dbReference type="InterPro" id="IPR036291">
    <property type="entry name" value="NAD(P)-bd_dom_sf"/>
</dbReference>
<dbReference type="InterPro" id="IPR053790">
    <property type="entry name" value="P5CR-like_CS"/>
</dbReference>
<keyword evidence="20" id="KW-0539">Nucleus</keyword>
<dbReference type="GO" id="GO:0003677">
    <property type="term" value="F:DNA binding"/>
    <property type="evidence" value="ECO:0007669"/>
    <property type="project" value="UniProtKB-KW"/>
</dbReference>
<evidence type="ECO:0000256" key="11">
    <source>
        <dbReference type="ARBA" id="ARBA00022692"/>
    </source>
</evidence>
<dbReference type="InterPro" id="IPR028939">
    <property type="entry name" value="P5C_Rdtase_cat_N"/>
</dbReference>
<dbReference type="Gene3D" id="2.40.330.10">
    <property type="entry name" value="DNA-binding pseudobarrel domain"/>
    <property type="match status" value="1"/>
</dbReference>
<dbReference type="Pfam" id="PF14748">
    <property type="entry name" value="P5CR_dimer"/>
    <property type="match status" value="1"/>
</dbReference>
<protein>
    <recommendedName>
        <fullName evidence="23 24">Multifunctional fusion protein</fullName>
    </recommendedName>
    <domain>
        <recommendedName>
            <fullName evidence="23">Pyrroline-5-carboxylate reductase</fullName>
            <ecNumber evidence="23">1.5.1.2</ecNumber>
        </recommendedName>
    </domain>
    <domain>
        <recommendedName>
            <fullName evidence="24">Mannosyltransferase</fullName>
            <ecNumber evidence="24">2.4.1.-</ecNumber>
        </recommendedName>
    </domain>
</protein>
<dbReference type="PROSITE" id="PS00521">
    <property type="entry name" value="P5CR"/>
    <property type="match status" value="1"/>
</dbReference>
<feature type="transmembrane region" description="Helical" evidence="24">
    <location>
        <begin position="38"/>
        <end position="57"/>
    </location>
</feature>
<organism evidence="28 29">
    <name type="scientific">Arabidopsis arenosa</name>
    <name type="common">Sand rock-cress</name>
    <name type="synonym">Cardaminopsis arenosa</name>
    <dbReference type="NCBI Taxonomy" id="38785"/>
    <lineage>
        <taxon>Eukaryota</taxon>
        <taxon>Viridiplantae</taxon>
        <taxon>Streptophyta</taxon>
        <taxon>Embryophyta</taxon>
        <taxon>Tracheophyta</taxon>
        <taxon>Spermatophyta</taxon>
        <taxon>Magnoliopsida</taxon>
        <taxon>eudicotyledons</taxon>
        <taxon>Gunneridae</taxon>
        <taxon>Pentapetalae</taxon>
        <taxon>rosids</taxon>
        <taxon>malvids</taxon>
        <taxon>Brassicales</taxon>
        <taxon>Brassicaceae</taxon>
        <taxon>Camelineae</taxon>
        <taxon>Arabidopsis</taxon>
    </lineage>
</organism>
<dbReference type="Proteomes" id="UP000682877">
    <property type="component" value="Chromosome 6"/>
</dbReference>
<keyword evidence="8 23" id="KW-0641">Proline biosynthesis</keyword>
<evidence type="ECO:0000256" key="23">
    <source>
        <dbReference type="RuleBase" id="RU003903"/>
    </source>
</evidence>
<dbReference type="Gene3D" id="1.10.3730.10">
    <property type="entry name" value="ProC C-terminal domain-like"/>
    <property type="match status" value="1"/>
</dbReference>
<dbReference type="PANTHER" id="PTHR22760">
    <property type="entry name" value="GLYCOSYLTRANSFERASE"/>
    <property type="match status" value="1"/>
</dbReference>
<name>A0A8S2AH54_ARAAE</name>
<evidence type="ECO:0000256" key="5">
    <source>
        <dbReference type="ARBA" id="ARBA00005525"/>
    </source>
</evidence>
<dbReference type="PANTHER" id="PTHR22760:SF4">
    <property type="entry name" value="GPI MANNOSYLTRANSFERASE 3"/>
    <property type="match status" value="1"/>
</dbReference>
<dbReference type="FunFam" id="3.40.50.720:FF:000190">
    <property type="entry name" value="Pyrroline-5-carboxylate reductase"/>
    <property type="match status" value="1"/>
</dbReference>
<feature type="transmembrane region" description="Helical" evidence="24">
    <location>
        <begin position="287"/>
        <end position="311"/>
    </location>
</feature>
<dbReference type="EMBL" id="LR999456">
    <property type="protein sequence ID" value="CAE6101858.1"/>
    <property type="molecule type" value="Genomic_DNA"/>
</dbReference>
<evidence type="ECO:0000313" key="28">
    <source>
        <dbReference type="EMBL" id="CAE6101858.1"/>
    </source>
</evidence>
<comment type="pathway">
    <text evidence="4 23">Amino-acid biosynthesis; L-proline biosynthesis; L-proline from L-glutamate 5-semialdehyde: step 1/1.</text>
</comment>
<feature type="transmembrane region" description="Helical" evidence="24">
    <location>
        <begin position="318"/>
        <end position="333"/>
    </location>
</feature>
<evidence type="ECO:0000313" key="29">
    <source>
        <dbReference type="Proteomes" id="UP000682877"/>
    </source>
</evidence>
<feature type="transmembrane region" description="Helical" evidence="24">
    <location>
        <begin position="233"/>
        <end position="250"/>
    </location>
</feature>
<keyword evidence="6" id="KW-0963">Cytoplasm</keyword>
<accession>A0A8S2AH54</accession>
<evidence type="ECO:0000256" key="3">
    <source>
        <dbReference type="ARBA" id="ARBA00004496"/>
    </source>
</evidence>
<dbReference type="SUPFAM" id="SSF101936">
    <property type="entry name" value="DNA-binding pseudobarrel domain"/>
    <property type="match status" value="1"/>
</dbReference>
<keyword evidence="10" id="KW-0808">Transferase</keyword>
<dbReference type="GO" id="GO:0005634">
    <property type="term" value="C:nucleus"/>
    <property type="evidence" value="ECO:0007669"/>
    <property type="project" value="UniProtKB-SubCell"/>
</dbReference>
<dbReference type="AlphaFoldDB" id="A0A8S2AH54"/>
<keyword evidence="17" id="KW-0238">DNA-binding</keyword>
<evidence type="ECO:0000256" key="16">
    <source>
        <dbReference type="ARBA" id="ARBA00023015"/>
    </source>
</evidence>
<dbReference type="GO" id="GO:0008652">
    <property type="term" value="P:amino acid biosynthetic process"/>
    <property type="evidence" value="ECO:0007669"/>
    <property type="project" value="UniProtKB-KW"/>
</dbReference>
<keyword evidence="12 24" id="KW-0256">Endoplasmic reticulum</keyword>
<comment type="subcellular location">
    <subcellularLocation>
        <location evidence="3">Cytoplasm</location>
    </subcellularLocation>
    <subcellularLocation>
        <location evidence="2 24">Endoplasmic reticulum membrane</location>
        <topology evidence="2 24">Multi-pass membrane protein</topology>
    </subcellularLocation>
    <subcellularLocation>
        <location evidence="1">Nucleus</location>
    </subcellularLocation>
</comment>
<dbReference type="InterPro" id="IPR029036">
    <property type="entry name" value="P5CR_dimer"/>
</dbReference>
<evidence type="ECO:0000256" key="8">
    <source>
        <dbReference type="ARBA" id="ARBA00022650"/>
    </source>
</evidence>
<evidence type="ECO:0000256" key="24">
    <source>
        <dbReference type="RuleBase" id="RU363075"/>
    </source>
</evidence>
<evidence type="ECO:0000256" key="19">
    <source>
        <dbReference type="ARBA" id="ARBA00023163"/>
    </source>
</evidence>
<dbReference type="EC" id="2.4.1.-" evidence="24"/>
<evidence type="ECO:0000256" key="10">
    <source>
        <dbReference type="ARBA" id="ARBA00022679"/>
    </source>
</evidence>